<name>A0A0C2VL49_9BACL</name>
<sequence length="215" mass="24708">MKTYIIAVSLFVSLLLSGCVFGASPEENISTVLDTTYEKEQGFVEAQEQIVELEQNENTLFGEIMALSMEEFDQIIVLADEALVNLDERETQLGVETESMKEAKDEFQAINEYTSDIKDESLKEHVEEMIQLMDKRYTIHSDLLTAYDASLQLDRELYTMLKNEELTLDELEEQIESVNAKYAEIVAANDEFNAITDQYNEMKSEFYNLTDVNEE</sequence>
<evidence type="ECO:0000313" key="3">
    <source>
        <dbReference type="EMBL" id="KIL44723.1"/>
    </source>
</evidence>
<dbReference type="EMBL" id="JXRP01000018">
    <property type="protein sequence ID" value="KIL44723.1"/>
    <property type="molecule type" value="Genomic_DNA"/>
</dbReference>
<dbReference type="AlphaFoldDB" id="A0A0C2VL49"/>
<evidence type="ECO:0000313" key="4">
    <source>
        <dbReference type="Proteomes" id="UP000031938"/>
    </source>
</evidence>
<gene>
    <name evidence="3" type="ORF">KP78_22670</name>
</gene>
<protein>
    <recommendedName>
        <fullName evidence="5">Cell-wall binding lipoprotein</fullName>
    </recommendedName>
</protein>
<dbReference type="RefSeq" id="WP_041088774.1">
    <property type="nucleotide sequence ID" value="NZ_JXRP01000018.1"/>
</dbReference>
<dbReference type="PROSITE" id="PS51257">
    <property type="entry name" value="PROKAR_LIPOPROTEIN"/>
    <property type="match status" value="1"/>
</dbReference>
<keyword evidence="4" id="KW-1185">Reference proteome</keyword>
<dbReference type="InterPro" id="IPR036785">
    <property type="entry name" value="YkyA-like_sf"/>
</dbReference>
<dbReference type="PATRIC" id="fig|889306.3.peg.2280"/>
<evidence type="ECO:0000256" key="2">
    <source>
        <dbReference type="SAM" id="SignalP"/>
    </source>
</evidence>
<keyword evidence="1" id="KW-0175">Coiled coil</keyword>
<evidence type="ECO:0000256" key="1">
    <source>
        <dbReference type="SAM" id="Coils"/>
    </source>
</evidence>
<dbReference type="SUPFAM" id="SSF140423">
    <property type="entry name" value="MW0975(SA0943)-like"/>
    <property type="match status" value="1"/>
</dbReference>
<dbReference type="Proteomes" id="UP000031938">
    <property type="component" value="Unassembled WGS sequence"/>
</dbReference>
<keyword evidence="2" id="KW-0732">Signal</keyword>
<dbReference type="OrthoDB" id="2576511at2"/>
<organism evidence="3 4">
    <name type="scientific">Jeotgalibacillus soli</name>
    <dbReference type="NCBI Taxonomy" id="889306"/>
    <lineage>
        <taxon>Bacteria</taxon>
        <taxon>Bacillati</taxon>
        <taxon>Bacillota</taxon>
        <taxon>Bacilli</taxon>
        <taxon>Bacillales</taxon>
        <taxon>Caryophanaceae</taxon>
        <taxon>Jeotgalibacillus</taxon>
    </lineage>
</organism>
<reference evidence="3 4" key="1">
    <citation type="submission" date="2015-01" db="EMBL/GenBank/DDBJ databases">
        <title>Genome sequencing of Jeotgalibacillus soli.</title>
        <authorList>
            <person name="Goh K.M."/>
            <person name="Chan K.-G."/>
            <person name="Yaakop A.S."/>
            <person name="Ee R."/>
            <person name="Gan H.M."/>
            <person name="Chan C.S."/>
        </authorList>
    </citation>
    <scope>NUCLEOTIDE SEQUENCE [LARGE SCALE GENOMIC DNA]</scope>
    <source>
        <strain evidence="3 4">P9</strain>
    </source>
</reference>
<feature type="signal peptide" evidence="2">
    <location>
        <begin position="1"/>
        <end position="22"/>
    </location>
</feature>
<feature type="chain" id="PRO_5002169482" description="Cell-wall binding lipoprotein" evidence="2">
    <location>
        <begin position="23"/>
        <end position="215"/>
    </location>
</feature>
<proteinExistence type="predicted"/>
<dbReference type="STRING" id="889306.KP78_22670"/>
<accession>A0A0C2VL49</accession>
<feature type="coiled-coil region" evidence="1">
    <location>
        <begin position="154"/>
        <end position="205"/>
    </location>
</feature>
<evidence type="ECO:0008006" key="5">
    <source>
        <dbReference type="Google" id="ProtNLM"/>
    </source>
</evidence>
<dbReference type="Pfam" id="PF10368">
    <property type="entry name" value="YkyA"/>
    <property type="match status" value="1"/>
</dbReference>
<dbReference type="Gene3D" id="1.20.120.570">
    <property type="entry name" value="YkyA-like"/>
    <property type="match status" value="1"/>
</dbReference>
<dbReference type="InterPro" id="IPR019454">
    <property type="entry name" value="Lipoprot_YkyA-like"/>
</dbReference>
<comment type="caution">
    <text evidence="3">The sequence shown here is derived from an EMBL/GenBank/DDBJ whole genome shotgun (WGS) entry which is preliminary data.</text>
</comment>